<reference evidence="3 4" key="1">
    <citation type="submission" date="2019-02" db="EMBL/GenBank/DDBJ databases">
        <title>Deep-cultivation of Planctomycetes and their phenomic and genomic characterization uncovers novel biology.</title>
        <authorList>
            <person name="Wiegand S."/>
            <person name="Jogler M."/>
            <person name="Boedeker C."/>
            <person name="Pinto D."/>
            <person name="Vollmers J."/>
            <person name="Rivas-Marin E."/>
            <person name="Kohn T."/>
            <person name="Peeters S.H."/>
            <person name="Heuer A."/>
            <person name="Rast P."/>
            <person name="Oberbeckmann S."/>
            <person name="Bunk B."/>
            <person name="Jeske O."/>
            <person name="Meyerdierks A."/>
            <person name="Storesund J.E."/>
            <person name="Kallscheuer N."/>
            <person name="Luecker S."/>
            <person name="Lage O.M."/>
            <person name="Pohl T."/>
            <person name="Merkel B.J."/>
            <person name="Hornburger P."/>
            <person name="Mueller R.-W."/>
            <person name="Bruemmer F."/>
            <person name="Labrenz M."/>
            <person name="Spormann A.M."/>
            <person name="Op Den Camp H."/>
            <person name="Overmann J."/>
            <person name="Amann R."/>
            <person name="Jetten M.S.M."/>
            <person name="Mascher T."/>
            <person name="Medema M.H."/>
            <person name="Devos D.P."/>
            <person name="Kaster A.-K."/>
            <person name="Ovreas L."/>
            <person name="Rohde M."/>
            <person name="Galperin M.Y."/>
            <person name="Jogler C."/>
        </authorList>
    </citation>
    <scope>NUCLEOTIDE SEQUENCE [LARGE SCALE GENOMIC DNA]</scope>
    <source>
        <strain evidence="3 4">KOR34</strain>
    </source>
</reference>
<proteinExistence type="predicted"/>
<keyword evidence="4" id="KW-1185">Reference proteome</keyword>
<feature type="signal peptide" evidence="1">
    <location>
        <begin position="1"/>
        <end position="30"/>
    </location>
</feature>
<dbReference type="Proteomes" id="UP000316714">
    <property type="component" value="Unassembled WGS sequence"/>
</dbReference>
<dbReference type="InterPro" id="IPR013424">
    <property type="entry name" value="Ice-binding_C"/>
</dbReference>
<feature type="domain" description="Ice-binding protein C-terminal" evidence="2">
    <location>
        <begin position="310"/>
        <end position="332"/>
    </location>
</feature>
<dbReference type="OrthoDB" id="267657at2"/>
<dbReference type="EMBL" id="SIHJ01000001">
    <property type="protein sequence ID" value="TWT35944.1"/>
    <property type="molecule type" value="Genomic_DNA"/>
</dbReference>
<sequence length="332" mass="34725" precursor="true">MTMWKPIEMKRWLCRAAALLVLAAPPAAGAQKLLLDFGADTTFRGLSVASPDNNGNYWTSIATGVFLEDLVDVSNTPTSIDFGFSTPVATDSYNGPAGPTTAGQQAFDVFLTDIDAAALGDLGGSLAAAFDFVAGPGLDPNNVRFELQGLNPAKRYELTFFGSHKYSTDATTVYSVYTDNSYSTLVDSATLDVQDALDPSLHNRDTVAVLSGLAPQQDDILYVDFIGAQGSLGYLNALMIEASDAPSMPGDFNGDQRVDAADYTVWRDNLEGDESALGGGGDGSGTVDSGDYDLWVSNYGALTAAAGSSAPEPAATILLALALAGGASRRRR</sequence>
<dbReference type="NCBIfam" id="TIGR02595">
    <property type="entry name" value="PEP_CTERM"/>
    <property type="match status" value="1"/>
</dbReference>
<evidence type="ECO:0000313" key="4">
    <source>
        <dbReference type="Proteomes" id="UP000316714"/>
    </source>
</evidence>
<evidence type="ECO:0000256" key="1">
    <source>
        <dbReference type="SAM" id="SignalP"/>
    </source>
</evidence>
<keyword evidence="1" id="KW-0732">Signal</keyword>
<dbReference type="AlphaFoldDB" id="A0A5C5VBE5"/>
<feature type="chain" id="PRO_5023094950" description="Ice-binding protein C-terminal domain-containing protein" evidence="1">
    <location>
        <begin position="31"/>
        <end position="332"/>
    </location>
</feature>
<name>A0A5C5VBE5_9BACT</name>
<evidence type="ECO:0000313" key="3">
    <source>
        <dbReference type="EMBL" id="TWT35944.1"/>
    </source>
</evidence>
<accession>A0A5C5VBE5</accession>
<organism evidence="3 4">
    <name type="scientific">Posidoniimonas corsicana</name>
    <dbReference type="NCBI Taxonomy" id="1938618"/>
    <lineage>
        <taxon>Bacteria</taxon>
        <taxon>Pseudomonadati</taxon>
        <taxon>Planctomycetota</taxon>
        <taxon>Planctomycetia</taxon>
        <taxon>Pirellulales</taxon>
        <taxon>Lacipirellulaceae</taxon>
        <taxon>Posidoniimonas</taxon>
    </lineage>
</organism>
<dbReference type="Pfam" id="PF07589">
    <property type="entry name" value="PEP-CTERM"/>
    <property type="match status" value="1"/>
</dbReference>
<gene>
    <name evidence="3" type="ORF">KOR34_08410</name>
</gene>
<comment type="caution">
    <text evidence="3">The sequence shown here is derived from an EMBL/GenBank/DDBJ whole genome shotgun (WGS) entry which is preliminary data.</text>
</comment>
<evidence type="ECO:0000259" key="2">
    <source>
        <dbReference type="Pfam" id="PF07589"/>
    </source>
</evidence>
<protein>
    <recommendedName>
        <fullName evidence="2">Ice-binding protein C-terminal domain-containing protein</fullName>
    </recommendedName>
</protein>